<evidence type="ECO:0000256" key="2">
    <source>
        <dbReference type="ARBA" id="ARBA00006671"/>
    </source>
</evidence>
<dbReference type="RefSeq" id="WP_137333977.1">
    <property type="nucleotide sequence ID" value="NZ_CP040077.1"/>
</dbReference>
<dbReference type="GO" id="GO:0009289">
    <property type="term" value="C:pilus"/>
    <property type="evidence" value="ECO:0007669"/>
    <property type="project" value="UniProtKB-SubCell"/>
</dbReference>
<feature type="chain" id="PRO_5020247927" evidence="5">
    <location>
        <begin position="27"/>
        <end position="186"/>
    </location>
</feature>
<dbReference type="InterPro" id="IPR050263">
    <property type="entry name" value="Bact_Fimbrial_Adh_Pro"/>
</dbReference>
<evidence type="ECO:0000256" key="1">
    <source>
        <dbReference type="ARBA" id="ARBA00004561"/>
    </source>
</evidence>
<gene>
    <name evidence="6" type="ORF">FAZ95_19660</name>
</gene>
<sequence>MNLKFNRIAQTLAALTAVASAPAAMAADGTITFTGTLNATTCTITAGGGGTGTKNIAVEMPTVSASSLSASGDTAGLKPFSIKLSGCTGDATSVATHFENSGKVDQTTNRLKLDTGTGAAENVQIELLNKDRSQIKIAATSGNQESQKVALTGGGAQLDYHARYVATGVAKAGSVNTSIAYSLEYQ</sequence>
<dbReference type="KEGG" id="tvl:FAZ95_19660"/>
<dbReference type="Proteomes" id="UP000298656">
    <property type="component" value="Chromosome 1"/>
</dbReference>
<dbReference type="PANTHER" id="PTHR33420:SF3">
    <property type="entry name" value="FIMBRIAL SUBUNIT ELFA"/>
    <property type="match status" value="1"/>
</dbReference>
<accession>A0A4P8ISF9</accession>
<evidence type="ECO:0000313" key="7">
    <source>
        <dbReference type="Proteomes" id="UP000298656"/>
    </source>
</evidence>
<dbReference type="AlphaFoldDB" id="A0A4P8ISF9"/>
<dbReference type="InterPro" id="IPR008966">
    <property type="entry name" value="Adhesion_dom_sf"/>
</dbReference>
<dbReference type="SUPFAM" id="SSF49401">
    <property type="entry name" value="Bacterial adhesins"/>
    <property type="match status" value="1"/>
</dbReference>
<dbReference type="EMBL" id="CP040077">
    <property type="protein sequence ID" value="QCP51171.1"/>
    <property type="molecule type" value="Genomic_DNA"/>
</dbReference>
<dbReference type="InterPro" id="IPR036937">
    <property type="entry name" value="Adhesion_dom_fimbrial_sf"/>
</dbReference>
<dbReference type="Pfam" id="PF16970">
    <property type="entry name" value="FimA"/>
    <property type="match status" value="1"/>
</dbReference>
<comment type="similarity">
    <text evidence="2">Belongs to the fimbrial protein family.</text>
</comment>
<dbReference type="Gene3D" id="2.60.40.1090">
    <property type="entry name" value="Fimbrial-type adhesion domain"/>
    <property type="match status" value="1"/>
</dbReference>
<organism evidence="6 7">
    <name type="scientific">Trinickia violacea</name>
    <dbReference type="NCBI Taxonomy" id="2571746"/>
    <lineage>
        <taxon>Bacteria</taxon>
        <taxon>Pseudomonadati</taxon>
        <taxon>Pseudomonadota</taxon>
        <taxon>Betaproteobacteria</taxon>
        <taxon>Burkholderiales</taxon>
        <taxon>Burkholderiaceae</taxon>
        <taxon>Trinickia</taxon>
    </lineage>
</organism>
<keyword evidence="3 5" id="KW-0732">Signal</keyword>
<proteinExistence type="inferred from homology"/>
<dbReference type="PANTHER" id="PTHR33420">
    <property type="entry name" value="FIMBRIAL SUBUNIT ELFA-RELATED"/>
    <property type="match status" value="1"/>
</dbReference>
<evidence type="ECO:0000256" key="5">
    <source>
        <dbReference type="SAM" id="SignalP"/>
    </source>
</evidence>
<evidence type="ECO:0000256" key="4">
    <source>
        <dbReference type="ARBA" id="ARBA00023263"/>
    </source>
</evidence>
<evidence type="ECO:0000313" key="6">
    <source>
        <dbReference type="EMBL" id="QCP51171.1"/>
    </source>
</evidence>
<comment type="subcellular location">
    <subcellularLocation>
        <location evidence="1">Fimbrium</location>
    </subcellularLocation>
</comment>
<feature type="signal peptide" evidence="5">
    <location>
        <begin position="1"/>
        <end position="26"/>
    </location>
</feature>
<evidence type="ECO:0000256" key="3">
    <source>
        <dbReference type="ARBA" id="ARBA00022729"/>
    </source>
</evidence>
<dbReference type="InterPro" id="IPR039458">
    <property type="entry name" value="FimA-like"/>
</dbReference>
<keyword evidence="7" id="KW-1185">Reference proteome</keyword>
<dbReference type="OrthoDB" id="9033056at2"/>
<keyword evidence="4" id="KW-0281">Fimbrium</keyword>
<name>A0A4P8ISF9_9BURK</name>
<protein>
    <submittedName>
        <fullName evidence="6">Type 1 fimbrial protein</fullName>
    </submittedName>
</protein>
<reference evidence="6 7" key="1">
    <citation type="submission" date="2019-05" db="EMBL/GenBank/DDBJ databases">
        <title>Burkholderia sp. DHOD12, isolated from subtropical forest soil.</title>
        <authorList>
            <person name="Gao Z.-H."/>
            <person name="Qiu L.-H."/>
        </authorList>
    </citation>
    <scope>NUCLEOTIDE SEQUENCE [LARGE SCALE GENOMIC DNA]</scope>
    <source>
        <strain evidence="6 7">DHOD12</strain>
    </source>
</reference>
<dbReference type="GO" id="GO:0043709">
    <property type="term" value="P:cell adhesion involved in single-species biofilm formation"/>
    <property type="evidence" value="ECO:0007669"/>
    <property type="project" value="TreeGrafter"/>
</dbReference>